<keyword evidence="3" id="KW-0238">DNA-binding</keyword>
<dbReference type="SUPFAM" id="SSF55455">
    <property type="entry name" value="SRF-like"/>
    <property type="match status" value="1"/>
</dbReference>
<keyword evidence="9" id="KW-1185">Reference proteome</keyword>
<dbReference type="GO" id="GO:0046983">
    <property type="term" value="F:protein dimerization activity"/>
    <property type="evidence" value="ECO:0007669"/>
    <property type="project" value="InterPro"/>
</dbReference>
<evidence type="ECO:0000313" key="8">
    <source>
        <dbReference type="EMBL" id="KAK7815266.1"/>
    </source>
</evidence>
<dbReference type="Proteomes" id="UP000237347">
    <property type="component" value="Unassembled WGS sequence"/>
</dbReference>
<keyword evidence="4" id="KW-0804">Transcription</keyword>
<proteinExistence type="predicted"/>
<dbReference type="GO" id="GO:0005634">
    <property type="term" value="C:nucleus"/>
    <property type="evidence" value="ECO:0007669"/>
    <property type="project" value="UniProtKB-SubCell"/>
</dbReference>
<comment type="subcellular location">
    <subcellularLocation>
        <location evidence="1">Nucleus</location>
    </subcellularLocation>
</comment>
<evidence type="ECO:0000256" key="6">
    <source>
        <dbReference type="SAM" id="Phobius"/>
    </source>
</evidence>
<dbReference type="InterPro" id="IPR002100">
    <property type="entry name" value="TF_MADSbox"/>
</dbReference>
<dbReference type="AlphaFoldDB" id="A0AAW0IM84"/>
<dbReference type="PANTHER" id="PTHR11945:SF408">
    <property type="entry name" value="AGAMOUS-LIKE MADS-BOX PROTEIN AGL8 HOMOLOG"/>
    <property type="match status" value="1"/>
</dbReference>
<dbReference type="EMBL" id="PKMF04001019">
    <property type="protein sequence ID" value="KAK7815266.1"/>
    <property type="molecule type" value="Genomic_DNA"/>
</dbReference>
<evidence type="ECO:0000256" key="5">
    <source>
        <dbReference type="ARBA" id="ARBA00023242"/>
    </source>
</evidence>
<dbReference type="InterPro" id="IPR036879">
    <property type="entry name" value="TF_MADSbox_sf"/>
</dbReference>
<dbReference type="PRINTS" id="PR00404">
    <property type="entry name" value="MADSDOMAIN"/>
</dbReference>
<name>A0AAW0IM84_QUESU</name>
<dbReference type="SMART" id="SM00432">
    <property type="entry name" value="MADS"/>
    <property type="match status" value="1"/>
</dbReference>
<protein>
    <submittedName>
        <fullName evidence="8">Agamous-like mads-box protein agl104</fullName>
    </submittedName>
</protein>
<keyword evidence="5" id="KW-0539">Nucleus</keyword>
<comment type="caution">
    <text evidence="8">The sequence shown here is derived from an EMBL/GenBank/DDBJ whole genome shotgun (WGS) entry which is preliminary data.</text>
</comment>
<evidence type="ECO:0000256" key="2">
    <source>
        <dbReference type="ARBA" id="ARBA00023015"/>
    </source>
</evidence>
<feature type="domain" description="MADS-box" evidence="7">
    <location>
        <begin position="4"/>
        <end position="60"/>
    </location>
</feature>
<reference evidence="8 9" key="1">
    <citation type="journal article" date="2018" name="Sci. Data">
        <title>The draft genome sequence of cork oak.</title>
        <authorList>
            <person name="Ramos A.M."/>
            <person name="Usie A."/>
            <person name="Barbosa P."/>
            <person name="Barros P.M."/>
            <person name="Capote T."/>
            <person name="Chaves I."/>
            <person name="Simoes F."/>
            <person name="Abreu I."/>
            <person name="Carrasquinho I."/>
            <person name="Faro C."/>
            <person name="Guimaraes J.B."/>
            <person name="Mendonca D."/>
            <person name="Nobrega F."/>
            <person name="Rodrigues L."/>
            <person name="Saibo N.J.M."/>
            <person name="Varela M.C."/>
            <person name="Egas C."/>
            <person name="Matos J."/>
            <person name="Miguel C.M."/>
            <person name="Oliveira M.M."/>
            <person name="Ricardo C.P."/>
            <person name="Goncalves S."/>
        </authorList>
    </citation>
    <scope>NUCLEOTIDE SEQUENCE [LARGE SCALE GENOMIC DNA]</scope>
    <source>
        <strain evidence="9">cv. HL8</strain>
    </source>
</reference>
<dbReference type="GO" id="GO:0000981">
    <property type="term" value="F:DNA-binding transcription factor activity, RNA polymerase II-specific"/>
    <property type="evidence" value="ECO:0007669"/>
    <property type="project" value="TreeGrafter"/>
</dbReference>
<keyword evidence="2" id="KW-0805">Transcription regulation</keyword>
<accession>A0AAW0IM84</accession>
<gene>
    <name evidence="8" type="primary">AGL104_3</name>
    <name evidence="8" type="ORF">CFP56_001840</name>
</gene>
<evidence type="ECO:0000259" key="7">
    <source>
        <dbReference type="PROSITE" id="PS50066"/>
    </source>
</evidence>
<sequence length="134" mass="15693">MGPKVDMKKIENPTKCQVAFSKRRSSLFRKTHEISVLCDVDLALIAFSPSGRLNQFCSQKRIEDVMQRYIDLPPDKRFRYDIKRLVYFITSLPNLVVINIINNLKKRKKKNLHNNNSYCYGCSFIIYETGDALR</sequence>
<dbReference type="Pfam" id="PF00319">
    <property type="entry name" value="SRF-TF"/>
    <property type="match status" value="1"/>
</dbReference>
<dbReference type="PANTHER" id="PTHR11945">
    <property type="entry name" value="MADS BOX PROTEIN"/>
    <property type="match status" value="1"/>
</dbReference>
<evidence type="ECO:0000313" key="9">
    <source>
        <dbReference type="Proteomes" id="UP000237347"/>
    </source>
</evidence>
<dbReference type="Gene3D" id="3.40.1810.10">
    <property type="entry name" value="Transcription factor, MADS-box"/>
    <property type="match status" value="1"/>
</dbReference>
<evidence type="ECO:0000256" key="1">
    <source>
        <dbReference type="ARBA" id="ARBA00004123"/>
    </source>
</evidence>
<organism evidence="8 9">
    <name type="scientific">Quercus suber</name>
    <name type="common">Cork oak</name>
    <dbReference type="NCBI Taxonomy" id="58331"/>
    <lineage>
        <taxon>Eukaryota</taxon>
        <taxon>Viridiplantae</taxon>
        <taxon>Streptophyta</taxon>
        <taxon>Embryophyta</taxon>
        <taxon>Tracheophyta</taxon>
        <taxon>Spermatophyta</taxon>
        <taxon>Magnoliopsida</taxon>
        <taxon>eudicotyledons</taxon>
        <taxon>Gunneridae</taxon>
        <taxon>Pentapetalae</taxon>
        <taxon>rosids</taxon>
        <taxon>fabids</taxon>
        <taxon>Fagales</taxon>
        <taxon>Fagaceae</taxon>
        <taxon>Quercus</taxon>
    </lineage>
</organism>
<feature type="transmembrane region" description="Helical" evidence="6">
    <location>
        <begin position="85"/>
        <end position="104"/>
    </location>
</feature>
<keyword evidence="6" id="KW-1133">Transmembrane helix</keyword>
<evidence type="ECO:0000256" key="3">
    <source>
        <dbReference type="ARBA" id="ARBA00023125"/>
    </source>
</evidence>
<dbReference type="GO" id="GO:0000978">
    <property type="term" value="F:RNA polymerase II cis-regulatory region sequence-specific DNA binding"/>
    <property type="evidence" value="ECO:0007669"/>
    <property type="project" value="TreeGrafter"/>
</dbReference>
<dbReference type="PROSITE" id="PS50066">
    <property type="entry name" value="MADS_BOX_2"/>
    <property type="match status" value="1"/>
</dbReference>
<keyword evidence="6" id="KW-0812">Transmembrane</keyword>
<keyword evidence="6" id="KW-0472">Membrane</keyword>
<evidence type="ECO:0000256" key="4">
    <source>
        <dbReference type="ARBA" id="ARBA00023163"/>
    </source>
</evidence>